<evidence type="ECO:0000256" key="1">
    <source>
        <dbReference type="ARBA" id="ARBA00004167"/>
    </source>
</evidence>
<dbReference type="Proteomes" id="UP001085076">
    <property type="component" value="Miscellaneous, Linkage group lg07"/>
</dbReference>
<reference evidence="9" key="1">
    <citation type="submission" date="2021-03" db="EMBL/GenBank/DDBJ databases">
        <authorList>
            <person name="Li Z."/>
            <person name="Yang C."/>
        </authorList>
    </citation>
    <scope>NUCLEOTIDE SEQUENCE</scope>
    <source>
        <strain evidence="9">Dzin_1.0</strain>
        <tissue evidence="9">Leaf</tissue>
    </source>
</reference>
<evidence type="ECO:0000256" key="3">
    <source>
        <dbReference type="ARBA" id="ARBA00022723"/>
    </source>
</evidence>
<feature type="signal peptide" evidence="8">
    <location>
        <begin position="1"/>
        <end position="16"/>
    </location>
</feature>
<keyword evidence="7" id="KW-0503">Monooxygenase</keyword>
<dbReference type="GO" id="GO:0016709">
    <property type="term" value="F:oxidoreductase activity, acting on paired donors, with incorporation or reduction of molecular oxygen, NAD(P)H as one donor, and incorporation of one atom of oxygen"/>
    <property type="evidence" value="ECO:0007669"/>
    <property type="project" value="TreeGrafter"/>
</dbReference>
<comment type="similarity">
    <text evidence="7">Belongs to the cytochrome P450 family.</text>
</comment>
<dbReference type="InterPro" id="IPR001128">
    <property type="entry name" value="Cyt_P450"/>
</dbReference>
<dbReference type="InterPro" id="IPR036396">
    <property type="entry name" value="Cyt_P450_sf"/>
</dbReference>
<dbReference type="PRINTS" id="PR00385">
    <property type="entry name" value="P450"/>
</dbReference>
<keyword evidence="10" id="KW-1185">Reference proteome</keyword>
<reference evidence="9" key="2">
    <citation type="journal article" date="2022" name="Hortic Res">
        <title>The genome of Dioscorea zingiberensis sheds light on the biosynthesis, origin and evolution of the medicinally important diosgenin saponins.</title>
        <authorList>
            <person name="Li Y."/>
            <person name="Tan C."/>
            <person name="Li Z."/>
            <person name="Guo J."/>
            <person name="Li S."/>
            <person name="Chen X."/>
            <person name="Wang C."/>
            <person name="Dai X."/>
            <person name="Yang H."/>
            <person name="Song W."/>
            <person name="Hou L."/>
            <person name="Xu J."/>
            <person name="Tong Z."/>
            <person name="Xu A."/>
            <person name="Yuan X."/>
            <person name="Wang W."/>
            <person name="Yang Q."/>
            <person name="Chen L."/>
            <person name="Sun Z."/>
            <person name="Wang K."/>
            <person name="Pan B."/>
            <person name="Chen J."/>
            <person name="Bao Y."/>
            <person name="Liu F."/>
            <person name="Qi X."/>
            <person name="Gang D.R."/>
            <person name="Wen J."/>
            <person name="Li J."/>
        </authorList>
    </citation>
    <scope>NUCLEOTIDE SEQUENCE</scope>
    <source>
        <strain evidence="9">Dzin_1.0</strain>
    </source>
</reference>
<evidence type="ECO:0008006" key="11">
    <source>
        <dbReference type="Google" id="ProtNLM"/>
    </source>
</evidence>
<feature type="chain" id="PRO_5039631893" description="Cytochrome P450" evidence="8">
    <location>
        <begin position="17"/>
        <end position="481"/>
    </location>
</feature>
<dbReference type="OrthoDB" id="686539at2759"/>
<comment type="cofactor">
    <cofactor evidence="6">
        <name>heme</name>
        <dbReference type="ChEBI" id="CHEBI:30413"/>
    </cofactor>
</comment>
<dbReference type="EMBL" id="JAGGNH010000007">
    <property type="protein sequence ID" value="KAJ0968215.1"/>
    <property type="molecule type" value="Genomic_DNA"/>
</dbReference>
<keyword evidence="4" id="KW-1133">Transmembrane helix</keyword>
<protein>
    <recommendedName>
        <fullName evidence="11">Cytochrome P450</fullName>
    </recommendedName>
</protein>
<dbReference type="InterPro" id="IPR002401">
    <property type="entry name" value="Cyt_P450_E_grp-I"/>
</dbReference>
<organism evidence="9 10">
    <name type="scientific">Dioscorea zingiberensis</name>
    <dbReference type="NCBI Taxonomy" id="325984"/>
    <lineage>
        <taxon>Eukaryota</taxon>
        <taxon>Viridiplantae</taxon>
        <taxon>Streptophyta</taxon>
        <taxon>Embryophyta</taxon>
        <taxon>Tracheophyta</taxon>
        <taxon>Spermatophyta</taxon>
        <taxon>Magnoliopsida</taxon>
        <taxon>Liliopsida</taxon>
        <taxon>Dioscoreales</taxon>
        <taxon>Dioscoreaceae</taxon>
        <taxon>Dioscorea</taxon>
    </lineage>
</organism>
<dbReference type="SUPFAM" id="SSF48264">
    <property type="entry name" value="Cytochrome P450"/>
    <property type="match status" value="1"/>
</dbReference>
<dbReference type="PANTHER" id="PTHR24298">
    <property type="entry name" value="FLAVONOID 3'-MONOOXYGENASE-RELATED"/>
    <property type="match status" value="1"/>
</dbReference>
<dbReference type="PROSITE" id="PS00086">
    <property type="entry name" value="CYTOCHROME_P450"/>
    <property type="match status" value="1"/>
</dbReference>
<dbReference type="PRINTS" id="PR00463">
    <property type="entry name" value="EP450I"/>
</dbReference>
<proteinExistence type="inferred from homology"/>
<dbReference type="InterPro" id="IPR051103">
    <property type="entry name" value="Plant_metabolite_P450s"/>
</dbReference>
<evidence type="ECO:0000256" key="4">
    <source>
        <dbReference type="ARBA" id="ARBA00022989"/>
    </source>
</evidence>
<dbReference type="InterPro" id="IPR017972">
    <property type="entry name" value="Cyt_P450_CS"/>
</dbReference>
<evidence type="ECO:0000256" key="8">
    <source>
        <dbReference type="SAM" id="SignalP"/>
    </source>
</evidence>
<keyword evidence="8" id="KW-0732">Signal</keyword>
<keyword evidence="2" id="KW-0812">Transmembrane</keyword>
<evidence type="ECO:0000256" key="5">
    <source>
        <dbReference type="ARBA" id="ARBA00023136"/>
    </source>
</evidence>
<gene>
    <name evidence="9" type="ORF">J5N97_025132</name>
</gene>
<evidence type="ECO:0000256" key="7">
    <source>
        <dbReference type="RuleBase" id="RU000461"/>
    </source>
</evidence>
<keyword evidence="3 6" id="KW-0479">Metal-binding</keyword>
<dbReference type="Gene3D" id="1.10.630.10">
    <property type="entry name" value="Cytochrome P450"/>
    <property type="match status" value="1"/>
</dbReference>
<name>A0A9D5C8V0_9LILI</name>
<dbReference type="GO" id="GO:0016020">
    <property type="term" value="C:membrane"/>
    <property type="evidence" value="ECO:0007669"/>
    <property type="project" value="UniProtKB-SubCell"/>
</dbReference>
<evidence type="ECO:0000313" key="10">
    <source>
        <dbReference type="Proteomes" id="UP001085076"/>
    </source>
</evidence>
<keyword evidence="6 7" id="KW-0408">Iron</keyword>
<dbReference type="GO" id="GO:0005506">
    <property type="term" value="F:iron ion binding"/>
    <property type="evidence" value="ECO:0007669"/>
    <property type="project" value="InterPro"/>
</dbReference>
<keyword evidence="7" id="KW-0560">Oxidoreductase</keyword>
<feature type="binding site" description="axial binding residue" evidence="6">
    <location>
        <position position="464"/>
    </location>
    <ligand>
        <name>heme</name>
        <dbReference type="ChEBI" id="CHEBI:30413"/>
    </ligand>
    <ligandPart>
        <name>Fe</name>
        <dbReference type="ChEBI" id="CHEBI:18248"/>
    </ligandPart>
</feature>
<keyword evidence="6 7" id="KW-0349">Heme</keyword>
<dbReference type="PANTHER" id="PTHR24298:SF636">
    <property type="entry name" value="OS07G0451300 PROTEIN"/>
    <property type="match status" value="1"/>
</dbReference>
<dbReference type="AlphaFoldDB" id="A0A9D5C8V0"/>
<evidence type="ECO:0000256" key="6">
    <source>
        <dbReference type="PIRSR" id="PIRSR602401-1"/>
    </source>
</evidence>
<evidence type="ECO:0000313" key="9">
    <source>
        <dbReference type="EMBL" id="KAJ0968215.1"/>
    </source>
</evidence>
<comment type="subcellular location">
    <subcellularLocation>
        <location evidence="1">Membrane</location>
        <topology evidence="1">Single-pass membrane protein</topology>
    </subcellularLocation>
</comment>
<dbReference type="Pfam" id="PF00067">
    <property type="entry name" value="p450"/>
    <property type="match status" value="1"/>
</dbReference>
<evidence type="ECO:0000256" key="2">
    <source>
        <dbReference type="ARBA" id="ARBA00022692"/>
    </source>
</evidence>
<sequence length="481" mass="54449">MAPLLLLFILVILSLALILNHREREERRRRLPPSPPTIPILGNLLWLTKPFSHLEPTLHHLRAKYGPIFTLYVGSRPVVFIMDGDLAHRSLMQRSEIFADRPPPLATSDLNTNLHSINNTSYSLVWRLLRRNLVSGVVNPCKASKSSTQVQRMALDILLKSLKKEAKANGGVVVPVHSIQHSVSFLMTSLCFGVALDEDVVDKIKNVQVGLLSLVDNRYALNLLPKVVLPLFLRRLPKLKQLRQAHEELLIPIIRARKKLAAQQSEQIGLMISYVDSLLKLRVPVDGVTGTTTTVLRELSEEDIVSFCSEFLDASIWPACAALEWIMARLVKHQDIQQKLKKEIRSVVGDKKGQVDVEELQRMPYLKAVIFEALRRHSPAHFLIPHRVKEDVMIMADHHEYLIPKGAVVNYLVTSVGLDASVWEEPLEFRPERFMPGGEGEEVDLNCGKREIKMMPFGAGRRICPGSDMAVLHRDTWWPTL</sequence>
<keyword evidence="5" id="KW-0472">Membrane</keyword>
<accession>A0A9D5C8V0</accession>
<comment type="caution">
    <text evidence="9">The sequence shown here is derived from an EMBL/GenBank/DDBJ whole genome shotgun (WGS) entry which is preliminary data.</text>
</comment>
<dbReference type="GO" id="GO:0020037">
    <property type="term" value="F:heme binding"/>
    <property type="evidence" value="ECO:0007669"/>
    <property type="project" value="InterPro"/>
</dbReference>